<organism evidence="2 3">
    <name type="scientific">Panaeolus cyanescens</name>
    <dbReference type="NCBI Taxonomy" id="181874"/>
    <lineage>
        <taxon>Eukaryota</taxon>
        <taxon>Fungi</taxon>
        <taxon>Dikarya</taxon>
        <taxon>Basidiomycota</taxon>
        <taxon>Agaricomycotina</taxon>
        <taxon>Agaricomycetes</taxon>
        <taxon>Agaricomycetidae</taxon>
        <taxon>Agaricales</taxon>
        <taxon>Agaricineae</taxon>
        <taxon>Galeropsidaceae</taxon>
        <taxon>Panaeolus</taxon>
    </lineage>
</organism>
<sequence length="282" mass="30596">MDIDPLQESVPPRYAIESDEEEDEFNPLSIASSAAKAKAPPEIKIIGEFKPGADLIFASSEAGKVWGTGADLGEQIGAAYVNNNQVGLIFSPPWTSINIVVSESFSRVPLGVMHPYAEKIIEAFKPKRVSMLDSYALPTYTSPTPQSFEKAPIRYLTTGTSNDVAYLKGKAEPFSSPNMISSVPASILTILTISATLATLLLLPSRHIPPPAPKEVTPFTIPRSEDDPAEAEDWPLERMQQAHGLIFAAFGVEPERGWKPPIRAKATSSRKRSDIGEGGMYI</sequence>
<name>A0A409YY11_9AGAR</name>
<dbReference type="Proteomes" id="UP000284842">
    <property type="component" value="Unassembled WGS sequence"/>
</dbReference>
<evidence type="ECO:0000256" key="1">
    <source>
        <dbReference type="SAM" id="MobiDB-lite"/>
    </source>
</evidence>
<comment type="caution">
    <text evidence="2">The sequence shown here is derived from an EMBL/GenBank/DDBJ whole genome shotgun (WGS) entry which is preliminary data.</text>
</comment>
<proteinExistence type="predicted"/>
<gene>
    <name evidence="2" type="ORF">CVT24_005618</name>
</gene>
<dbReference type="AlphaFoldDB" id="A0A409YY11"/>
<dbReference type="OrthoDB" id="2546621at2759"/>
<evidence type="ECO:0000313" key="3">
    <source>
        <dbReference type="Proteomes" id="UP000284842"/>
    </source>
</evidence>
<reference evidence="2 3" key="1">
    <citation type="journal article" date="2018" name="Evol. Lett.">
        <title>Horizontal gene cluster transfer increased hallucinogenic mushroom diversity.</title>
        <authorList>
            <person name="Reynolds H.T."/>
            <person name="Vijayakumar V."/>
            <person name="Gluck-Thaler E."/>
            <person name="Korotkin H.B."/>
            <person name="Matheny P.B."/>
            <person name="Slot J.C."/>
        </authorList>
    </citation>
    <scope>NUCLEOTIDE SEQUENCE [LARGE SCALE GENOMIC DNA]</scope>
    <source>
        <strain evidence="2 3">2629</strain>
    </source>
</reference>
<feature type="region of interest" description="Disordered" evidence="1">
    <location>
        <begin position="263"/>
        <end position="282"/>
    </location>
</feature>
<feature type="region of interest" description="Disordered" evidence="1">
    <location>
        <begin position="1"/>
        <end position="25"/>
    </location>
</feature>
<evidence type="ECO:0000313" key="2">
    <source>
        <dbReference type="EMBL" id="PPR07881.1"/>
    </source>
</evidence>
<protein>
    <submittedName>
        <fullName evidence="2">Uncharacterized protein</fullName>
    </submittedName>
</protein>
<dbReference type="InParanoid" id="A0A409YY11"/>
<dbReference type="EMBL" id="NHTK01000317">
    <property type="protein sequence ID" value="PPR07881.1"/>
    <property type="molecule type" value="Genomic_DNA"/>
</dbReference>
<keyword evidence="3" id="KW-1185">Reference proteome</keyword>
<dbReference type="STRING" id="181874.A0A409YY11"/>
<accession>A0A409YY11</accession>